<dbReference type="OrthoDB" id="6338611at2759"/>
<accession>A0A7R8WI74</accession>
<organism evidence="4">
    <name type="scientific">Cyprideis torosa</name>
    <dbReference type="NCBI Taxonomy" id="163714"/>
    <lineage>
        <taxon>Eukaryota</taxon>
        <taxon>Metazoa</taxon>
        <taxon>Ecdysozoa</taxon>
        <taxon>Arthropoda</taxon>
        <taxon>Crustacea</taxon>
        <taxon>Oligostraca</taxon>
        <taxon>Ostracoda</taxon>
        <taxon>Podocopa</taxon>
        <taxon>Podocopida</taxon>
        <taxon>Cytherocopina</taxon>
        <taxon>Cytheroidea</taxon>
        <taxon>Cytherideidae</taxon>
        <taxon>Cyprideis</taxon>
    </lineage>
</organism>
<keyword evidence="2" id="KW-0040">ANK repeat</keyword>
<gene>
    <name evidence="4" type="ORF">CTOB1V02_LOCUS10023</name>
</gene>
<proteinExistence type="predicted"/>
<evidence type="ECO:0000313" key="4">
    <source>
        <dbReference type="EMBL" id="CAD7232182.1"/>
    </source>
</evidence>
<evidence type="ECO:0000259" key="3">
    <source>
        <dbReference type="PROSITE" id="PS50105"/>
    </source>
</evidence>
<keyword evidence="1" id="KW-0677">Repeat</keyword>
<name>A0A7R8WI74_9CRUS</name>
<dbReference type="Pfam" id="PF12796">
    <property type="entry name" value="Ank_2"/>
    <property type="match status" value="1"/>
</dbReference>
<dbReference type="SMART" id="SM00454">
    <property type="entry name" value="SAM"/>
    <property type="match status" value="1"/>
</dbReference>
<dbReference type="PANTHER" id="PTHR24173">
    <property type="entry name" value="ANKYRIN REPEAT CONTAINING"/>
    <property type="match status" value="1"/>
</dbReference>
<evidence type="ECO:0000256" key="1">
    <source>
        <dbReference type="ARBA" id="ARBA00022737"/>
    </source>
</evidence>
<dbReference type="SMART" id="SM00248">
    <property type="entry name" value="ANK"/>
    <property type="match status" value="3"/>
</dbReference>
<dbReference type="InterPro" id="IPR002110">
    <property type="entry name" value="Ankyrin_rpt"/>
</dbReference>
<dbReference type="PANTHER" id="PTHR24173:SF74">
    <property type="entry name" value="ANKYRIN REPEAT DOMAIN-CONTAINING PROTEIN 16"/>
    <property type="match status" value="1"/>
</dbReference>
<dbReference type="EMBL" id="OB664342">
    <property type="protein sequence ID" value="CAD7232182.1"/>
    <property type="molecule type" value="Genomic_DNA"/>
</dbReference>
<dbReference type="AlphaFoldDB" id="A0A7R8WI74"/>
<dbReference type="SUPFAM" id="SSF48403">
    <property type="entry name" value="Ankyrin repeat"/>
    <property type="match status" value="1"/>
</dbReference>
<dbReference type="Pfam" id="PF00536">
    <property type="entry name" value="SAM_1"/>
    <property type="match status" value="1"/>
</dbReference>
<dbReference type="InterPro" id="IPR036770">
    <property type="entry name" value="Ankyrin_rpt-contain_sf"/>
</dbReference>
<evidence type="ECO:0000256" key="2">
    <source>
        <dbReference type="ARBA" id="ARBA00023043"/>
    </source>
</evidence>
<dbReference type="Gene3D" id="1.25.40.20">
    <property type="entry name" value="Ankyrin repeat-containing domain"/>
    <property type="match status" value="1"/>
</dbReference>
<dbReference type="Gene3D" id="1.10.150.50">
    <property type="entry name" value="Transcription Factor, Ets-1"/>
    <property type="match status" value="1"/>
</dbReference>
<dbReference type="SUPFAM" id="SSF47769">
    <property type="entry name" value="SAM/Pointed domain"/>
    <property type="match status" value="1"/>
</dbReference>
<sequence length="279" mass="31189">MSRVRDSQSCAMEEHEDDVFMPCDELQQYVDAVFHNASLTSARNLEGWNPLMYAVALCHYDITAFLLSQLDGGSHLKLLREREPRLRRTVLMLAAAGGFDDILQALLLADGHELVDEVDHRGWTALCYAAAAGVRSTVALLLSFNACALRGQPLRVAVERGHGSEVTNLLCQAAGQRNLSRGPEHMSRLLSTSRPVGDSGICLRTNDVKEFLNQLGLVEECWSKFREEEIDMQVLVTLTDRDLRDLGINKLGPRRKLTSAIAQLQSRKEHTVIDIPYLY</sequence>
<reference evidence="4" key="1">
    <citation type="submission" date="2020-11" db="EMBL/GenBank/DDBJ databases">
        <authorList>
            <person name="Tran Van P."/>
        </authorList>
    </citation>
    <scope>NUCLEOTIDE SEQUENCE</scope>
</reference>
<dbReference type="InterPro" id="IPR001660">
    <property type="entry name" value="SAM"/>
</dbReference>
<feature type="domain" description="SAM" evidence="3">
    <location>
        <begin position="203"/>
        <end position="267"/>
    </location>
</feature>
<dbReference type="InterPro" id="IPR013761">
    <property type="entry name" value="SAM/pointed_sf"/>
</dbReference>
<dbReference type="PROSITE" id="PS50105">
    <property type="entry name" value="SAM_DOMAIN"/>
    <property type="match status" value="1"/>
</dbReference>
<protein>
    <recommendedName>
        <fullName evidence="3">SAM domain-containing protein</fullName>
    </recommendedName>
</protein>